<gene>
    <name evidence="2" type="ORF">M438DRAFT_18093</name>
</gene>
<dbReference type="STRING" id="1043002.A0A074Y6X1"/>
<dbReference type="Proteomes" id="UP000030706">
    <property type="component" value="Unassembled WGS sequence"/>
</dbReference>
<dbReference type="EMBL" id="KL584974">
    <property type="protein sequence ID" value="KEQ89987.1"/>
    <property type="molecule type" value="Genomic_DNA"/>
</dbReference>
<sequence length="339" mass="37413">MAVQSESSVRSNPKSQYVQDEALQPFLRAQFDPADYLNATLPSLAFSNPSKDRVSLTELSSQTQTLISQLNAQTSRLTNTLNQLTDDILRSGSRLAYQVEMLRGETAGLTDALNTTLQSDIALFTPQLSQEPTQSNNANVALDETATSAATQPAEPEYINKLRTLVMVRQRLDSVIKVFGEAMSWPIAPSDLVSSSFISVSAPSAGGPEEMRNREEKAKEHAQKLRDDITQLLQTATSADEGITAAIKRIDELRDLCFIWKGTAEEKARTRQIDGLEKMVEDEQKALARKAEAKKRTASPAAVDYRYNGAPDATRTSNQGSGYGFMNNLRRIKDDIYLD</sequence>
<evidence type="ECO:0000256" key="1">
    <source>
        <dbReference type="SAM" id="MobiDB-lite"/>
    </source>
</evidence>
<evidence type="ECO:0000313" key="3">
    <source>
        <dbReference type="Proteomes" id="UP000030706"/>
    </source>
</evidence>
<dbReference type="Gene3D" id="6.10.250.2790">
    <property type="match status" value="1"/>
</dbReference>
<feature type="compositionally biased region" description="Basic and acidic residues" evidence="1">
    <location>
        <begin position="209"/>
        <end position="221"/>
    </location>
</feature>
<dbReference type="GeneID" id="40741492"/>
<feature type="region of interest" description="Disordered" evidence="1">
    <location>
        <begin position="202"/>
        <end position="221"/>
    </location>
</feature>
<accession>A0A074Y6X1</accession>
<dbReference type="AlphaFoldDB" id="A0A074Y6X1"/>
<evidence type="ECO:0000313" key="2">
    <source>
        <dbReference type="EMBL" id="KEQ89987.1"/>
    </source>
</evidence>
<name>A0A074Y6X1_AURPU</name>
<proteinExistence type="predicted"/>
<dbReference type="RefSeq" id="XP_029766174.1">
    <property type="nucleotide sequence ID" value="XM_029899186.1"/>
</dbReference>
<reference evidence="2 3" key="1">
    <citation type="journal article" date="2014" name="BMC Genomics">
        <title>Genome sequencing of four Aureobasidium pullulans varieties: biotechnological potential, stress tolerance, and description of new species.</title>
        <authorList>
            <person name="Gostin Ar C."/>
            <person name="Ohm R.A."/>
            <person name="Kogej T."/>
            <person name="Sonjak S."/>
            <person name="Turk M."/>
            <person name="Zajc J."/>
            <person name="Zalar P."/>
            <person name="Grube M."/>
            <person name="Sun H."/>
            <person name="Han J."/>
            <person name="Sharma A."/>
            <person name="Chiniquy J."/>
            <person name="Ngan C.Y."/>
            <person name="Lipzen A."/>
            <person name="Barry K."/>
            <person name="Grigoriev I.V."/>
            <person name="Gunde-Cimerman N."/>
        </authorList>
    </citation>
    <scope>NUCLEOTIDE SEQUENCE [LARGE SCALE GENOMIC DNA]</scope>
    <source>
        <strain evidence="2 3">EXF-150</strain>
    </source>
</reference>
<organism evidence="2 3">
    <name type="scientific">Aureobasidium pullulans EXF-150</name>
    <dbReference type="NCBI Taxonomy" id="1043002"/>
    <lineage>
        <taxon>Eukaryota</taxon>
        <taxon>Fungi</taxon>
        <taxon>Dikarya</taxon>
        <taxon>Ascomycota</taxon>
        <taxon>Pezizomycotina</taxon>
        <taxon>Dothideomycetes</taxon>
        <taxon>Dothideomycetidae</taxon>
        <taxon>Dothideales</taxon>
        <taxon>Saccotheciaceae</taxon>
        <taxon>Aureobasidium</taxon>
    </lineage>
</organism>
<dbReference type="OrthoDB" id="5413829at2759"/>
<dbReference type="HOGENOM" id="CLU_024203_0_0_1"/>
<keyword evidence="3" id="KW-1185">Reference proteome</keyword>
<protein>
    <submittedName>
        <fullName evidence="2">Uncharacterized protein</fullName>
    </submittedName>
</protein>